<evidence type="ECO:0000313" key="2">
    <source>
        <dbReference type="Proteomes" id="UP001054837"/>
    </source>
</evidence>
<dbReference type="Proteomes" id="UP001054837">
    <property type="component" value="Unassembled WGS sequence"/>
</dbReference>
<organism evidence="1 2">
    <name type="scientific">Caerostris darwini</name>
    <dbReference type="NCBI Taxonomy" id="1538125"/>
    <lineage>
        <taxon>Eukaryota</taxon>
        <taxon>Metazoa</taxon>
        <taxon>Ecdysozoa</taxon>
        <taxon>Arthropoda</taxon>
        <taxon>Chelicerata</taxon>
        <taxon>Arachnida</taxon>
        <taxon>Araneae</taxon>
        <taxon>Araneomorphae</taxon>
        <taxon>Entelegynae</taxon>
        <taxon>Araneoidea</taxon>
        <taxon>Araneidae</taxon>
        <taxon>Caerostris</taxon>
    </lineage>
</organism>
<protein>
    <submittedName>
        <fullName evidence="1">Uncharacterized protein</fullName>
    </submittedName>
</protein>
<sequence length="124" mass="14455">MIGVDNLINFIDKSRKYKKATIDNSIYLQLSFKQTVNRKSYDFDIAFSLPYLIQQAALSGKQRKITGFKHYGKPSRHLHVTQARRWGGHARSQHTRQEAWSSGRGFKSWITLTFLIGQRMRGYC</sequence>
<gene>
    <name evidence="1" type="ORF">CDAR_285011</name>
</gene>
<reference evidence="1 2" key="1">
    <citation type="submission" date="2021-06" db="EMBL/GenBank/DDBJ databases">
        <title>Caerostris darwini draft genome.</title>
        <authorList>
            <person name="Kono N."/>
            <person name="Arakawa K."/>
        </authorList>
    </citation>
    <scope>NUCLEOTIDE SEQUENCE [LARGE SCALE GENOMIC DNA]</scope>
</reference>
<evidence type="ECO:0000313" key="1">
    <source>
        <dbReference type="EMBL" id="GIX82710.1"/>
    </source>
</evidence>
<accession>A0AAV4NEH6</accession>
<dbReference type="AlphaFoldDB" id="A0AAV4NEH6"/>
<comment type="caution">
    <text evidence="1">The sequence shown here is derived from an EMBL/GenBank/DDBJ whole genome shotgun (WGS) entry which is preliminary data.</text>
</comment>
<keyword evidence="2" id="KW-1185">Reference proteome</keyword>
<dbReference type="EMBL" id="BPLQ01001535">
    <property type="protein sequence ID" value="GIX82710.1"/>
    <property type="molecule type" value="Genomic_DNA"/>
</dbReference>
<name>A0AAV4NEH6_9ARAC</name>
<proteinExistence type="predicted"/>